<dbReference type="AlphaFoldDB" id="A0AAE1XHS1"/>
<reference evidence="1" key="2">
    <citation type="journal article" date="2024" name="Plant">
        <title>Genomic evolution and insights into agronomic trait innovations of Sesamum species.</title>
        <authorList>
            <person name="Miao H."/>
            <person name="Wang L."/>
            <person name="Qu L."/>
            <person name="Liu H."/>
            <person name="Sun Y."/>
            <person name="Le M."/>
            <person name="Wang Q."/>
            <person name="Wei S."/>
            <person name="Zheng Y."/>
            <person name="Lin W."/>
            <person name="Duan Y."/>
            <person name="Cao H."/>
            <person name="Xiong S."/>
            <person name="Wang X."/>
            <person name="Wei L."/>
            <person name="Li C."/>
            <person name="Ma Q."/>
            <person name="Ju M."/>
            <person name="Zhao R."/>
            <person name="Li G."/>
            <person name="Mu C."/>
            <person name="Tian Q."/>
            <person name="Mei H."/>
            <person name="Zhang T."/>
            <person name="Gao T."/>
            <person name="Zhang H."/>
        </authorList>
    </citation>
    <scope>NUCLEOTIDE SEQUENCE</scope>
    <source>
        <strain evidence="1">3651</strain>
    </source>
</reference>
<gene>
    <name evidence="2" type="ORF">Salat_2964900</name>
    <name evidence="1" type="ORF">Salat_2971300</name>
</gene>
<proteinExistence type="predicted"/>
<evidence type="ECO:0000313" key="3">
    <source>
        <dbReference type="Proteomes" id="UP001293254"/>
    </source>
</evidence>
<sequence length="117" mass="13035">MAFPVVLGVTKTRTPVTAYAGYRLRLYSSFVRDHSPIESDSGTGIAFSIHWYSSFRWPAFCTYFIAFFDAISRFHLPLLIPLPGLLLKAPLYDGISPGVEEYGKVSRPTIDGKLEAS</sequence>
<evidence type="ECO:0000313" key="2">
    <source>
        <dbReference type="EMBL" id="KAK4412236.1"/>
    </source>
</evidence>
<organism evidence="1 3">
    <name type="scientific">Sesamum alatum</name>
    <dbReference type="NCBI Taxonomy" id="300844"/>
    <lineage>
        <taxon>Eukaryota</taxon>
        <taxon>Viridiplantae</taxon>
        <taxon>Streptophyta</taxon>
        <taxon>Embryophyta</taxon>
        <taxon>Tracheophyta</taxon>
        <taxon>Spermatophyta</taxon>
        <taxon>Magnoliopsida</taxon>
        <taxon>eudicotyledons</taxon>
        <taxon>Gunneridae</taxon>
        <taxon>Pentapetalae</taxon>
        <taxon>asterids</taxon>
        <taxon>lamiids</taxon>
        <taxon>Lamiales</taxon>
        <taxon>Pedaliaceae</taxon>
        <taxon>Sesamum</taxon>
    </lineage>
</organism>
<reference evidence="1" key="1">
    <citation type="submission" date="2020-06" db="EMBL/GenBank/DDBJ databases">
        <authorList>
            <person name="Li T."/>
            <person name="Hu X."/>
            <person name="Zhang T."/>
            <person name="Song X."/>
            <person name="Zhang H."/>
            <person name="Dai N."/>
            <person name="Sheng W."/>
            <person name="Hou X."/>
            <person name="Wei L."/>
        </authorList>
    </citation>
    <scope>NUCLEOTIDE SEQUENCE</scope>
    <source>
        <strain evidence="1">3651</strain>
        <tissue evidence="1">Leaf</tissue>
    </source>
</reference>
<comment type="caution">
    <text evidence="1">The sequence shown here is derived from an EMBL/GenBank/DDBJ whole genome shotgun (WGS) entry which is preliminary data.</text>
</comment>
<name>A0AAE1XHS1_9LAMI</name>
<protein>
    <submittedName>
        <fullName evidence="1">Uncharacterized protein</fullName>
    </submittedName>
</protein>
<keyword evidence="3" id="KW-1185">Reference proteome</keyword>
<dbReference type="Proteomes" id="UP001293254">
    <property type="component" value="Unassembled WGS sequence"/>
</dbReference>
<accession>A0AAE1XHS1</accession>
<dbReference type="EMBL" id="JACGWO010000026">
    <property type="protein sequence ID" value="KAK4412106.1"/>
    <property type="molecule type" value="Genomic_DNA"/>
</dbReference>
<evidence type="ECO:0000313" key="1">
    <source>
        <dbReference type="EMBL" id="KAK4412106.1"/>
    </source>
</evidence>
<dbReference type="EMBL" id="JACGWO010000017">
    <property type="protein sequence ID" value="KAK4412236.1"/>
    <property type="molecule type" value="Genomic_DNA"/>
</dbReference>